<dbReference type="Proteomes" id="UP000697330">
    <property type="component" value="Unassembled WGS sequence"/>
</dbReference>
<evidence type="ECO:0000256" key="14">
    <source>
        <dbReference type="ARBA" id="ARBA00038036"/>
    </source>
</evidence>
<dbReference type="CDD" id="cd24015">
    <property type="entry name" value="ASKHA_NBD_PanK-III"/>
    <property type="match status" value="1"/>
</dbReference>
<accession>A0A921GCE7</accession>
<comment type="catalytic activity">
    <reaction evidence="1 16">
        <text>(R)-pantothenate + ATP = (R)-4'-phosphopantothenate + ADP + H(+)</text>
        <dbReference type="Rhea" id="RHEA:16373"/>
        <dbReference type="ChEBI" id="CHEBI:10986"/>
        <dbReference type="ChEBI" id="CHEBI:15378"/>
        <dbReference type="ChEBI" id="CHEBI:29032"/>
        <dbReference type="ChEBI" id="CHEBI:30616"/>
        <dbReference type="ChEBI" id="CHEBI:456216"/>
        <dbReference type="EC" id="2.7.1.33"/>
    </reaction>
</comment>
<dbReference type="PANTHER" id="PTHR34265">
    <property type="entry name" value="TYPE III PANTOTHENATE KINASE"/>
    <property type="match status" value="1"/>
</dbReference>
<evidence type="ECO:0000256" key="1">
    <source>
        <dbReference type="ARBA" id="ARBA00001206"/>
    </source>
</evidence>
<dbReference type="InterPro" id="IPR004619">
    <property type="entry name" value="Type_III_PanK"/>
</dbReference>
<proteinExistence type="inferred from homology"/>
<dbReference type="InterPro" id="IPR043129">
    <property type="entry name" value="ATPase_NBD"/>
</dbReference>
<dbReference type="GO" id="GO:0046872">
    <property type="term" value="F:metal ion binding"/>
    <property type="evidence" value="ECO:0007669"/>
    <property type="project" value="UniProtKB-KW"/>
</dbReference>
<feature type="binding site" evidence="16">
    <location>
        <begin position="116"/>
        <end position="119"/>
    </location>
    <ligand>
        <name>substrate</name>
    </ligand>
</feature>
<comment type="caution">
    <text evidence="17">The sequence shown here is derived from an EMBL/GenBank/DDBJ whole genome shotgun (WGS) entry which is preliminary data.</text>
</comment>
<evidence type="ECO:0000256" key="12">
    <source>
        <dbReference type="ARBA" id="ARBA00022958"/>
    </source>
</evidence>
<dbReference type="Gene3D" id="3.30.420.40">
    <property type="match status" value="2"/>
</dbReference>
<evidence type="ECO:0000256" key="7">
    <source>
        <dbReference type="ARBA" id="ARBA00022490"/>
    </source>
</evidence>
<evidence type="ECO:0000256" key="16">
    <source>
        <dbReference type="HAMAP-Rule" id="MF_01274"/>
    </source>
</evidence>
<dbReference type="GO" id="GO:0005524">
    <property type="term" value="F:ATP binding"/>
    <property type="evidence" value="ECO:0007669"/>
    <property type="project" value="UniProtKB-UniRule"/>
</dbReference>
<dbReference type="GO" id="GO:0015937">
    <property type="term" value="P:coenzyme A biosynthetic process"/>
    <property type="evidence" value="ECO:0007669"/>
    <property type="project" value="UniProtKB-UniRule"/>
</dbReference>
<comment type="cofactor">
    <cofactor evidence="16">
        <name>NH4(+)</name>
        <dbReference type="ChEBI" id="CHEBI:28938"/>
    </cofactor>
    <cofactor evidence="16">
        <name>K(+)</name>
        <dbReference type="ChEBI" id="CHEBI:29103"/>
    </cofactor>
    <text evidence="16">A monovalent cation. Ammonium or potassium.</text>
</comment>
<feature type="binding site" evidence="16">
    <location>
        <position position="141"/>
    </location>
    <ligand>
        <name>ATP</name>
        <dbReference type="ChEBI" id="CHEBI:30616"/>
    </ligand>
</feature>
<sequence length="265" mass="27285">MAQGKRGAAEKNVLAVDVGNTRTRLGLFADGGLLGTCELTTCERLTADEARMKLAQAAALMGKGLPDEAILACVVPTLTDVWRRALAAACGCRPLVVGPGLKTGLKMRYDDPSEVGADRVADVVAARAEYGAPAVVVDLGTTTNFEVLDADGAFAGGIIAPGLALGARSLSEAAARLPMIELRAPASVIGRNTRAAMQSGVVLGEVARIDGLLDAVMGELGADVPVVMTGDGAGAMAALLRHEATVDDTLTLRGLWHLWCANRRG</sequence>
<dbReference type="PANTHER" id="PTHR34265:SF1">
    <property type="entry name" value="TYPE III PANTOTHENATE KINASE"/>
    <property type="match status" value="1"/>
</dbReference>
<evidence type="ECO:0000256" key="8">
    <source>
        <dbReference type="ARBA" id="ARBA00022679"/>
    </source>
</evidence>
<name>A0A921GCE7_9ACTN</name>
<organism evidence="17 18">
    <name type="scientific">Thermophilibacter provencensis</name>
    <dbReference type="NCBI Taxonomy" id="1852386"/>
    <lineage>
        <taxon>Bacteria</taxon>
        <taxon>Bacillati</taxon>
        <taxon>Actinomycetota</taxon>
        <taxon>Coriobacteriia</taxon>
        <taxon>Coriobacteriales</taxon>
        <taxon>Atopobiaceae</taxon>
        <taxon>Thermophilibacter</taxon>
    </lineage>
</organism>
<keyword evidence="13 16" id="KW-0173">Coenzyme A biosynthesis</keyword>
<feature type="binding site" evidence="16">
    <location>
        <position position="193"/>
    </location>
    <ligand>
        <name>substrate</name>
    </ligand>
</feature>
<dbReference type="NCBIfam" id="TIGR00671">
    <property type="entry name" value="baf"/>
    <property type="match status" value="1"/>
</dbReference>
<evidence type="ECO:0000256" key="2">
    <source>
        <dbReference type="ARBA" id="ARBA00001958"/>
    </source>
</evidence>
<keyword evidence="10 16" id="KW-0418">Kinase</keyword>
<feature type="binding site" evidence="16">
    <location>
        <position position="138"/>
    </location>
    <ligand>
        <name>K(+)</name>
        <dbReference type="ChEBI" id="CHEBI:29103"/>
    </ligand>
</feature>
<evidence type="ECO:0000313" key="18">
    <source>
        <dbReference type="Proteomes" id="UP000697330"/>
    </source>
</evidence>
<keyword evidence="7 16" id="KW-0963">Cytoplasm</keyword>
<reference evidence="17" key="1">
    <citation type="journal article" date="2021" name="PeerJ">
        <title>Extensive microbial diversity within the chicken gut microbiome revealed by metagenomics and culture.</title>
        <authorList>
            <person name="Gilroy R."/>
            <person name="Ravi A."/>
            <person name="Getino M."/>
            <person name="Pursley I."/>
            <person name="Horton D.L."/>
            <person name="Alikhan N.F."/>
            <person name="Baker D."/>
            <person name="Gharbi K."/>
            <person name="Hall N."/>
            <person name="Watson M."/>
            <person name="Adriaenssens E.M."/>
            <person name="Foster-Nyarko E."/>
            <person name="Jarju S."/>
            <person name="Secka A."/>
            <person name="Antonio M."/>
            <person name="Oren A."/>
            <person name="Chaudhuri R.R."/>
            <person name="La Ragione R."/>
            <person name="Hildebrand F."/>
            <person name="Pallen M.J."/>
        </authorList>
    </citation>
    <scope>NUCLEOTIDE SEQUENCE</scope>
    <source>
        <strain evidence="17">CHK124-7917</strain>
    </source>
</reference>
<evidence type="ECO:0000256" key="15">
    <source>
        <dbReference type="ARBA" id="ARBA00040883"/>
    </source>
</evidence>
<dbReference type="AlphaFoldDB" id="A0A921GCE7"/>
<keyword evidence="11 16" id="KW-0067">ATP-binding</keyword>
<comment type="pathway">
    <text evidence="4 16">Cofactor biosynthesis; coenzyme A biosynthesis; CoA from (R)-pantothenate: step 1/5.</text>
</comment>
<dbReference type="RefSeq" id="WP_274958381.1">
    <property type="nucleotide sequence ID" value="NZ_DYWQ01000009.1"/>
</dbReference>
<dbReference type="Pfam" id="PF03309">
    <property type="entry name" value="Pan_kinase"/>
    <property type="match status" value="1"/>
</dbReference>
<keyword evidence="12 16" id="KW-0630">Potassium</keyword>
<protein>
    <recommendedName>
        <fullName evidence="15 16">Type III pantothenate kinase</fullName>
        <ecNumber evidence="6 16">2.7.1.33</ecNumber>
    </recommendedName>
    <alternativeName>
        <fullName evidence="16">PanK-III</fullName>
    </alternativeName>
    <alternativeName>
        <fullName evidence="16">Pantothenic acid kinase</fullName>
    </alternativeName>
</protein>
<comment type="subunit">
    <text evidence="5 16">Homodimer.</text>
</comment>
<comment type="subcellular location">
    <subcellularLocation>
        <location evidence="3 16">Cytoplasm</location>
    </subcellularLocation>
</comment>
<evidence type="ECO:0000256" key="3">
    <source>
        <dbReference type="ARBA" id="ARBA00004496"/>
    </source>
</evidence>
<keyword evidence="16" id="KW-0479">Metal-binding</keyword>
<reference evidence="17" key="2">
    <citation type="submission" date="2021-09" db="EMBL/GenBank/DDBJ databases">
        <authorList>
            <person name="Gilroy R."/>
        </authorList>
    </citation>
    <scope>NUCLEOTIDE SEQUENCE</scope>
    <source>
        <strain evidence="17">CHK124-7917</strain>
    </source>
</reference>
<evidence type="ECO:0000256" key="4">
    <source>
        <dbReference type="ARBA" id="ARBA00005225"/>
    </source>
</evidence>
<comment type="function">
    <text evidence="16">Catalyzes the phosphorylation of pantothenate (Pan), the first step in CoA biosynthesis.</text>
</comment>
<evidence type="ECO:0000256" key="6">
    <source>
        <dbReference type="ARBA" id="ARBA00012102"/>
    </source>
</evidence>
<evidence type="ECO:0000256" key="5">
    <source>
        <dbReference type="ARBA" id="ARBA00011738"/>
    </source>
</evidence>
<dbReference type="EC" id="2.7.1.33" evidence="6 16"/>
<dbReference type="GO" id="GO:0005737">
    <property type="term" value="C:cytoplasm"/>
    <property type="evidence" value="ECO:0007669"/>
    <property type="project" value="UniProtKB-SubCell"/>
</dbReference>
<evidence type="ECO:0000313" key="17">
    <source>
        <dbReference type="EMBL" id="HJF44267.1"/>
    </source>
</evidence>
<dbReference type="HAMAP" id="MF_01274">
    <property type="entry name" value="Pantothen_kinase_3"/>
    <property type="match status" value="1"/>
</dbReference>
<evidence type="ECO:0000256" key="9">
    <source>
        <dbReference type="ARBA" id="ARBA00022741"/>
    </source>
</evidence>
<evidence type="ECO:0000256" key="11">
    <source>
        <dbReference type="ARBA" id="ARBA00022840"/>
    </source>
</evidence>
<comment type="similarity">
    <text evidence="14 16">Belongs to the type III pantothenate kinase family.</text>
</comment>
<keyword evidence="9 16" id="KW-0547">Nucleotide-binding</keyword>
<feature type="binding site" evidence="16">
    <location>
        <position position="109"/>
    </location>
    <ligand>
        <name>substrate</name>
    </ligand>
</feature>
<dbReference type="EMBL" id="DYWQ01000009">
    <property type="protein sequence ID" value="HJF44267.1"/>
    <property type="molecule type" value="Genomic_DNA"/>
</dbReference>
<evidence type="ECO:0000256" key="13">
    <source>
        <dbReference type="ARBA" id="ARBA00022993"/>
    </source>
</evidence>
<feature type="active site" description="Proton acceptor" evidence="16">
    <location>
        <position position="118"/>
    </location>
</feature>
<feature type="binding site" evidence="16">
    <location>
        <begin position="17"/>
        <end position="24"/>
    </location>
    <ligand>
        <name>ATP</name>
        <dbReference type="ChEBI" id="CHEBI:30616"/>
    </ligand>
</feature>
<keyword evidence="8 16" id="KW-0808">Transferase</keyword>
<dbReference type="SUPFAM" id="SSF53067">
    <property type="entry name" value="Actin-like ATPase domain"/>
    <property type="match status" value="2"/>
</dbReference>
<comment type="cofactor">
    <cofactor evidence="2">
        <name>K(+)</name>
        <dbReference type="ChEBI" id="CHEBI:29103"/>
    </cofactor>
</comment>
<evidence type="ECO:0000256" key="10">
    <source>
        <dbReference type="ARBA" id="ARBA00022777"/>
    </source>
</evidence>
<gene>
    <name evidence="16" type="primary">coaX</name>
    <name evidence="17" type="ORF">K8U72_00560</name>
</gene>
<dbReference type="GO" id="GO:0004594">
    <property type="term" value="F:pantothenate kinase activity"/>
    <property type="evidence" value="ECO:0007669"/>
    <property type="project" value="UniProtKB-UniRule"/>
</dbReference>